<feature type="compositionally biased region" description="Low complexity" evidence="1">
    <location>
        <begin position="177"/>
        <end position="201"/>
    </location>
</feature>
<dbReference type="EMBL" id="SUTG01000015">
    <property type="protein sequence ID" value="MBE6512369.1"/>
    <property type="molecule type" value="Genomic_DNA"/>
</dbReference>
<dbReference type="InterPro" id="IPR012332">
    <property type="entry name" value="Autotransporter_pectin_lyase_C"/>
</dbReference>
<dbReference type="AlphaFoldDB" id="A0A8T3VXH9"/>
<evidence type="ECO:0000256" key="1">
    <source>
        <dbReference type="SAM" id="MobiDB-lite"/>
    </source>
</evidence>
<protein>
    <submittedName>
        <fullName evidence="2">Uncharacterized protein</fullName>
    </submittedName>
</protein>
<name>A0A8T3VXH9_METOL</name>
<evidence type="ECO:0000313" key="3">
    <source>
        <dbReference type="Proteomes" id="UP000732619"/>
    </source>
</evidence>
<feature type="region of interest" description="Disordered" evidence="1">
    <location>
        <begin position="138"/>
        <end position="237"/>
    </location>
</feature>
<gene>
    <name evidence="2" type="ORF">E7Z75_04375</name>
</gene>
<comment type="caution">
    <text evidence="2">The sequence shown here is derived from an EMBL/GenBank/DDBJ whole genome shotgun (WGS) entry which is preliminary data.</text>
</comment>
<dbReference type="Gene3D" id="2.160.20.20">
    <property type="match status" value="1"/>
</dbReference>
<proteinExistence type="predicted"/>
<evidence type="ECO:0000313" key="2">
    <source>
        <dbReference type="EMBL" id="MBE6512369.1"/>
    </source>
</evidence>
<feature type="compositionally biased region" description="Polar residues" evidence="1">
    <location>
        <begin position="208"/>
        <end position="237"/>
    </location>
</feature>
<feature type="compositionally biased region" description="Polar residues" evidence="1">
    <location>
        <begin position="157"/>
        <end position="171"/>
    </location>
</feature>
<reference evidence="2" key="1">
    <citation type="submission" date="2019-04" db="EMBL/GenBank/DDBJ databases">
        <title>Evolution of Biomass-Degrading Anaerobic Consortia Revealed by Metagenomics.</title>
        <authorList>
            <person name="Peng X."/>
        </authorList>
    </citation>
    <scope>NUCLEOTIDE SEQUENCE</scope>
    <source>
        <strain evidence="2">SIG14</strain>
    </source>
</reference>
<dbReference type="Proteomes" id="UP000732619">
    <property type="component" value="Unassembled WGS sequence"/>
</dbReference>
<accession>A0A8T3VXH9</accession>
<organism evidence="2 3">
    <name type="scientific">Methanobrevibacter olleyae</name>
    <dbReference type="NCBI Taxonomy" id="294671"/>
    <lineage>
        <taxon>Archaea</taxon>
        <taxon>Methanobacteriati</taxon>
        <taxon>Methanobacteriota</taxon>
        <taxon>Methanomada group</taxon>
        <taxon>Methanobacteria</taxon>
        <taxon>Methanobacteriales</taxon>
        <taxon>Methanobacteriaceae</taxon>
        <taxon>Methanobrevibacter</taxon>
    </lineage>
</organism>
<sequence length="539" mass="55102">MNKKILIAIIAIIIIICAGAFALSNMQSGNSASVNVDANALEDKGNLVVDSEEISADNGLYSSSSSDENAVLVKNNGVLKLANSIINKTGDTSSTGDDVDFYGINSAVLVNTNGSLDISNVKIITNSKGSNGIFVTNAESSSSSSNGSVVLDGNGLAESSSGSGEDSTNGGTPPAMPSGDNSSNGGSPPSMSSGDNSSDGGTPPEMSSGDSNGAPSGGESSAMSASNQDSVEGSTVANIENVEITTYSDQSRGLDATYNGIINAQNVIINTNGQSCAALATDRGEGEVHVSDSELNTGVSKESGSGSPIIYSTGNITVANSVGTAYVSQIACIEGKNSIELTNCDLSAAAGGNRQDNGEYVDLGGVFIYQSMSGDADVGTSIFTAKDSALSILSDSEYYESAPMFHVTNTKAIINLEKTELNYGSGTLLDVSGQSQWGTAGSNGGQLTFNAKDEILDGNIIVDSISSLNMTLSSTSYVGTINPSDDFGQTDVVIESGSDWTLDGDSHITSLENNGEIYYEGHTLYVDGVAYTESNPYKS</sequence>